<dbReference type="AlphaFoldDB" id="A0A816C853"/>
<comment type="caution">
    <text evidence="1">The sequence shown here is derived from an EMBL/GenBank/DDBJ whole genome shotgun (WGS) entry which is preliminary data.</text>
</comment>
<sequence>DANIDDQPRTIIDSYHSETGEKYLEQTKIYPELPMYYIQSLYYFLGHLKETFVNGKITFLDICNLDLVQNVQQILLAIRESARTNDIVQLSNNRK</sequence>
<dbReference type="EMBL" id="CAJOBC010107540">
    <property type="protein sequence ID" value="CAF4509429.1"/>
    <property type="molecule type" value="Genomic_DNA"/>
</dbReference>
<accession>A0A816C853</accession>
<protein>
    <submittedName>
        <fullName evidence="1">Uncharacterized protein</fullName>
    </submittedName>
</protein>
<feature type="non-terminal residue" evidence="1">
    <location>
        <position position="1"/>
    </location>
</feature>
<dbReference type="Proteomes" id="UP000681722">
    <property type="component" value="Unassembled WGS sequence"/>
</dbReference>
<name>A0A816C853_9BILA</name>
<evidence type="ECO:0000313" key="3">
    <source>
        <dbReference type="Proteomes" id="UP000663829"/>
    </source>
</evidence>
<gene>
    <name evidence="1" type="ORF">GPM918_LOCUS43682</name>
    <name evidence="2" type="ORF">SRO942_LOCUS45237</name>
</gene>
<dbReference type="EMBL" id="CAJNOQ010040425">
    <property type="protein sequence ID" value="CAF1620020.1"/>
    <property type="molecule type" value="Genomic_DNA"/>
</dbReference>
<keyword evidence="3" id="KW-1185">Reference proteome</keyword>
<dbReference type="Proteomes" id="UP000663829">
    <property type="component" value="Unassembled WGS sequence"/>
</dbReference>
<proteinExistence type="predicted"/>
<evidence type="ECO:0000313" key="2">
    <source>
        <dbReference type="EMBL" id="CAF4509429.1"/>
    </source>
</evidence>
<reference evidence="1" key="1">
    <citation type="submission" date="2021-02" db="EMBL/GenBank/DDBJ databases">
        <authorList>
            <person name="Nowell W R."/>
        </authorList>
    </citation>
    <scope>NUCLEOTIDE SEQUENCE</scope>
</reference>
<organism evidence="1 3">
    <name type="scientific">Didymodactylos carnosus</name>
    <dbReference type="NCBI Taxonomy" id="1234261"/>
    <lineage>
        <taxon>Eukaryota</taxon>
        <taxon>Metazoa</taxon>
        <taxon>Spiralia</taxon>
        <taxon>Gnathifera</taxon>
        <taxon>Rotifera</taxon>
        <taxon>Eurotatoria</taxon>
        <taxon>Bdelloidea</taxon>
        <taxon>Philodinida</taxon>
        <taxon>Philodinidae</taxon>
        <taxon>Didymodactylos</taxon>
    </lineage>
</organism>
<evidence type="ECO:0000313" key="1">
    <source>
        <dbReference type="EMBL" id="CAF1620020.1"/>
    </source>
</evidence>